<dbReference type="InterPro" id="IPR055414">
    <property type="entry name" value="LRR_R13L4/SHOC2-like"/>
</dbReference>
<dbReference type="FunFam" id="1.10.10.10:FF:000322">
    <property type="entry name" value="Probable disease resistance protein At1g63360"/>
    <property type="match status" value="1"/>
</dbReference>
<dbReference type="InterPro" id="IPR044974">
    <property type="entry name" value="Disease_R_plants"/>
</dbReference>
<protein>
    <submittedName>
        <fullName evidence="14">OLC1v1013244C1</fullName>
    </submittedName>
</protein>
<accession>A0AAV1E153</accession>
<dbReference type="Gene3D" id="3.80.10.10">
    <property type="entry name" value="Ribonuclease Inhibitor"/>
    <property type="match status" value="1"/>
</dbReference>
<evidence type="ECO:0000256" key="8">
    <source>
        <dbReference type="ARBA" id="ARBA00022741"/>
    </source>
</evidence>
<evidence type="ECO:0000256" key="7">
    <source>
        <dbReference type="ARBA" id="ARBA00022737"/>
    </source>
</evidence>
<dbReference type="InterPro" id="IPR002182">
    <property type="entry name" value="NB-ARC"/>
</dbReference>
<dbReference type="InterPro" id="IPR042197">
    <property type="entry name" value="Apaf_helical"/>
</dbReference>
<evidence type="ECO:0000256" key="4">
    <source>
        <dbReference type="ARBA" id="ARBA00022490"/>
    </source>
</evidence>
<dbReference type="FunFam" id="3.40.50.300:FF:001091">
    <property type="entry name" value="Probable disease resistance protein At1g61300"/>
    <property type="match status" value="1"/>
</dbReference>
<keyword evidence="8" id="KW-0547">Nucleotide-binding</keyword>
<keyword evidence="15" id="KW-1185">Reference proteome</keyword>
<evidence type="ECO:0000259" key="11">
    <source>
        <dbReference type="Pfam" id="PF00931"/>
    </source>
</evidence>
<dbReference type="GO" id="GO:0051607">
    <property type="term" value="P:defense response to virus"/>
    <property type="evidence" value="ECO:0007669"/>
    <property type="project" value="UniProtKB-ARBA"/>
</dbReference>
<feature type="domain" description="Disease resistance R13L4/SHOC-2-like LRR" evidence="13">
    <location>
        <begin position="1183"/>
        <end position="1469"/>
    </location>
</feature>
<keyword evidence="6" id="KW-0381">Hypersensitive response</keyword>
<sequence length="1495" mass="170454">MADYLPDFARDLKELRWRKPFGGIPWDGTVIKFELWMELGLLYVFAGYAQRRRRHNAAVAADDDVSMEALFLQIEQVYKSHISVAAKALGTESYPAALASLEAEIGRLKAQIMEAYQKRSSPFTSSQSMSSYSEQGTDSFDWEFFADILIWRIRSLPDCSGYGSIRILASFYRPIDKLVAASFKSGGGGEGSTVWGREMIVYIEEILVHIAHFFCWRWYTNTLFPPESMADDGQQALEDEAVSLLSNLRRKLDPASPEFLDAALGFLPTGGSCGGDDDDAADDDDGGLKQCVRFLYLNLNFESESFYTDMEFLFSFLLKFPVMQEYLKMDEKMGDVGLVGRIKGIYMEAASAPENAQEIVFGILIPKMWYLKAEIFVKITATLRQHFQQVDLTSSCRTDSMDDLNNALLQRSKFLQDNSHVDGTRNRTLCCIYQYLQQVFSLDDHLGAVQQICETHLVKDEESSLEFIERFPKQLQSIIRSSHDEDAYLLATKVCDLHFQFYVQMMLDLAKALFGYWILNDDIPMLLKPKVESIADELDFLVKVATIATANMITEDEKQLFTGMEVVASKIVSYLITKFDKKEDANEQIDVVLHNLLQKVDHLILMLKGMYLQNGRFIPKTPSPGLFQCLLQKLRGILNRKGDFTASDVRPFETIHDDLEFIMSTFGDHFDPVSEKSGFKDLLAQLTHAAYQVECMADFLVLKDDATRQQLLWCRYLPEEIKRIKLLFNDINKGTTFDHDDQAAPPSLVPVASQSMTATIGEGMVGLHDKEKKKILNQLIRGTSEMRDIVTIVGMPGIGKTTLALNVFRSPAVMHHFSIRAWCVVSQTYNKRGLLLSILSQILSVMEGIHSIPDIDLQEMLCRKLKTGKYLIVLDDMWSTKPWEDLEISFPRDSKGSRILITSRLQDVVSNFNVPHSLGLLTDEESWKLLKSKIFSNEECPKELLDIGVEIAKNCKGLPLSIAAIAGLLRASVNQASWKQVARSVSSIVVNDPETRCKELLEVSYNHLPGHLKACLLYVGAFPEDSEIAVRKLQWLWMAEGFVQKLESKSEEDLAEDYFRDLIGRNLIMVSKKRSNGKVKTCRVHDVVRDLCILKAKEEIFWQLISANDEPYSSFDDFDSDIYDELFRPSNSRVYDSLRMCFYVNREHFVVSKPSNRVAQSLLYIATSDSYPRCPYDLSFISNNFKRVAVLDLESINMGSTFRNEIESLVLLRFLAVSGDMESIPPSFSKLQNLETLVVKGFKKKIVLPDTIWRMRKLRHVHMTNRLIFTLEHVEDGTSSQLGDLVILSVLFLKYGEASNDLILRFPNLQNLSCIILGPRYVSTNFSQFHELESLHKLESLKVTYYGRVLNAGELYFPSSVRELTLSKFRLPWSYISVIARLGNLEVLKLISRAFEGSSWDMTEEEVFVKLKFLKLDTLDIVHWNPFSSDNFPELQHLVVRNCRELQEIPSDIAYLPTLEEIEIQQCGTSLEESARNIEEEMEWLKIVVNKSLSD</sequence>
<evidence type="ECO:0000256" key="2">
    <source>
        <dbReference type="ARBA" id="ARBA00004496"/>
    </source>
</evidence>
<dbReference type="GO" id="GO:0043531">
    <property type="term" value="F:ADP binding"/>
    <property type="evidence" value="ECO:0007669"/>
    <property type="project" value="InterPro"/>
</dbReference>
<evidence type="ECO:0000256" key="1">
    <source>
        <dbReference type="ARBA" id="ARBA00002074"/>
    </source>
</evidence>
<dbReference type="InterPro" id="IPR027417">
    <property type="entry name" value="P-loop_NTPase"/>
</dbReference>
<dbReference type="InterPro" id="IPR032675">
    <property type="entry name" value="LRR_dom_sf"/>
</dbReference>
<dbReference type="GO" id="GO:0005524">
    <property type="term" value="F:ATP binding"/>
    <property type="evidence" value="ECO:0007669"/>
    <property type="project" value="UniProtKB-KW"/>
</dbReference>
<evidence type="ECO:0000256" key="5">
    <source>
        <dbReference type="ARBA" id="ARBA00022614"/>
    </source>
</evidence>
<dbReference type="Gene3D" id="3.40.50.300">
    <property type="entry name" value="P-loop containing nucleotide triphosphate hydrolases"/>
    <property type="match status" value="1"/>
</dbReference>
<dbReference type="PRINTS" id="PR00364">
    <property type="entry name" value="DISEASERSIST"/>
</dbReference>
<evidence type="ECO:0000256" key="6">
    <source>
        <dbReference type="ARBA" id="ARBA00022667"/>
    </source>
</evidence>
<dbReference type="Pfam" id="PF23559">
    <property type="entry name" value="WHD_DRP"/>
    <property type="match status" value="1"/>
</dbReference>
<dbReference type="InterPro" id="IPR036388">
    <property type="entry name" value="WH-like_DNA-bd_sf"/>
</dbReference>
<keyword evidence="10" id="KW-0067">ATP-binding</keyword>
<dbReference type="Pfam" id="PF00931">
    <property type="entry name" value="NB-ARC"/>
    <property type="match status" value="1"/>
</dbReference>
<evidence type="ECO:0000256" key="9">
    <source>
        <dbReference type="ARBA" id="ARBA00022821"/>
    </source>
</evidence>
<proteinExistence type="inferred from homology"/>
<dbReference type="Proteomes" id="UP001161247">
    <property type="component" value="Chromosome 7"/>
</dbReference>
<dbReference type="PANTHER" id="PTHR23155:SF1152">
    <property type="entry name" value="AAA+ ATPASE DOMAIN-CONTAINING PROTEIN"/>
    <property type="match status" value="1"/>
</dbReference>
<dbReference type="PANTHER" id="PTHR23155">
    <property type="entry name" value="DISEASE RESISTANCE PROTEIN RP"/>
    <property type="match status" value="1"/>
</dbReference>
<feature type="domain" description="NB-ARC" evidence="11">
    <location>
        <begin position="769"/>
        <end position="939"/>
    </location>
</feature>
<evidence type="ECO:0000256" key="10">
    <source>
        <dbReference type="ARBA" id="ARBA00022840"/>
    </source>
</evidence>
<dbReference type="GO" id="GO:0005737">
    <property type="term" value="C:cytoplasm"/>
    <property type="evidence" value="ECO:0007669"/>
    <property type="project" value="UniProtKB-SubCell"/>
</dbReference>
<reference evidence="14" key="1">
    <citation type="submission" date="2023-03" db="EMBL/GenBank/DDBJ databases">
        <authorList>
            <person name="Julca I."/>
        </authorList>
    </citation>
    <scope>NUCLEOTIDE SEQUENCE</scope>
</reference>
<dbReference type="Pfam" id="PF23598">
    <property type="entry name" value="LRR_14"/>
    <property type="match status" value="1"/>
</dbReference>
<dbReference type="SUPFAM" id="SSF52540">
    <property type="entry name" value="P-loop containing nucleoside triphosphate hydrolases"/>
    <property type="match status" value="1"/>
</dbReference>
<keyword evidence="5" id="KW-0433">Leucine-rich repeat</keyword>
<comment type="function">
    <text evidence="1">Confers resistance to late blight (Phytophthora infestans) races carrying the avirulence gene Avr1. Resistance proteins guard the plant against pathogens that contain an appropriate avirulence protein via an indirect interaction with this avirulence protein. That triggers a defense system including the hypersensitive response, which restricts the pathogen growth.</text>
</comment>
<dbReference type="Gene3D" id="1.10.8.430">
    <property type="entry name" value="Helical domain of apoptotic protease-activating factors"/>
    <property type="match status" value="1"/>
</dbReference>
<dbReference type="GO" id="GO:0009626">
    <property type="term" value="P:plant-type hypersensitive response"/>
    <property type="evidence" value="ECO:0007669"/>
    <property type="project" value="UniProtKB-KW"/>
</dbReference>
<evidence type="ECO:0000256" key="3">
    <source>
        <dbReference type="ARBA" id="ARBA00008894"/>
    </source>
</evidence>
<gene>
    <name evidence="14" type="ORF">OLC1_LOCUS19878</name>
</gene>
<evidence type="ECO:0000259" key="12">
    <source>
        <dbReference type="Pfam" id="PF23559"/>
    </source>
</evidence>
<keyword evidence="9" id="KW-0611">Plant defense</keyword>
<evidence type="ECO:0000313" key="14">
    <source>
        <dbReference type="EMBL" id="CAI9112754.1"/>
    </source>
</evidence>
<keyword evidence="7" id="KW-0677">Repeat</keyword>
<keyword evidence="4" id="KW-0963">Cytoplasm</keyword>
<comment type="subcellular location">
    <subcellularLocation>
        <location evidence="2">Cytoplasm</location>
    </subcellularLocation>
</comment>
<dbReference type="EMBL" id="OX459124">
    <property type="protein sequence ID" value="CAI9112754.1"/>
    <property type="molecule type" value="Genomic_DNA"/>
</dbReference>
<dbReference type="InterPro" id="IPR058922">
    <property type="entry name" value="WHD_DRP"/>
</dbReference>
<dbReference type="SUPFAM" id="SSF52058">
    <property type="entry name" value="L domain-like"/>
    <property type="match status" value="1"/>
</dbReference>
<feature type="domain" description="Disease resistance protein winged helix" evidence="12">
    <location>
        <begin position="1022"/>
        <end position="1092"/>
    </location>
</feature>
<dbReference type="Gene3D" id="1.10.10.10">
    <property type="entry name" value="Winged helix-like DNA-binding domain superfamily/Winged helix DNA-binding domain"/>
    <property type="match status" value="1"/>
</dbReference>
<evidence type="ECO:0000259" key="13">
    <source>
        <dbReference type="Pfam" id="PF23598"/>
    </source>
</evidence>
<comment type="similarity">
    <text evidence="3">Belongs to the disease resistance NB-LRR family.</text>
</comment>
<evidence type="ECO:0000313" key="15">
    <source>
        <dbReference type="Proteomes" id="UP001161247"/>
    </source>
</evidence>
<organism evidence="14 15">
    <name type="scientific">Oldenlandia corymbosa var. corymbosa</name>
    <dbReference type="NCBI Taxonomy" id="529605"/>
    <lineage>
        <taxon>Eukaryota</taxon>
        <taxon>Viridiplantae</taxon>
        <taxon>Streptophyta</taxon>
        <taxon>Embryophyta</taxon>
        <taxon>Tracheophyta</taxon>
        <taxon>Spermatophyta</taxon>
        <taxon>Magnoliopsida</taxon>
        <taxon>eudicotyledons</taxon>
        <taxon>Gunneridae</taxon>
        <taxon>Pentapetalae</taxon>
        <taxon>asterids</taxon>
        <taxon>lamiids</taxon>
        <taxon>Gentianales</taxon>
        <taxon>Rubiaceae</taxon>
        <taxon>Rubioideae</taxon>
        <taxon>Spermacoceae</taxon>
        <taxon>Hedyotis-Oldenlandia complex</taxon>
        <taxon>Oldenlandia</taxon>
    </lineage>
</organism>
<name>A0AAV1E153_OLDCO</name>